<proteinExistence type="predicted"/>
<dbReference type="STRING" id="349064.SAMN05660429_00234"/>
<evidence type="ECO:0000313" key="3">
    <source>
        <dbReference type="Proteomes" id="UP000199308"/>
    </source>
</evidence>
<protein>
    <recommendedName>
        <fullName evidence="4">Common-antigen outer membrane protein</fullName>
    </recommendedName>
</protein>
<evidence type="ECO:0000313" key="2">
    <source>
        <dbReference type="EMBL" id="SES68722.1"/>
    </source>
</evidence>
<dbReference type="Proteomes" id="UP000199308">
    <property type="component" value="Unassembled WGS sequence"/>
</dbReference>
<dbReference type="PROSITE" id="PS51257">
    <property type="entry name" value="PROKAR_LIPOPROTEIN"/>
    <property type="match status" value="1"/>
</dbReference>
<feature type="chain" id="PRO_5011617490" description="Common-antigen outer membrane protein" evidence="1">
    <location>
        <begin position="22"/>
        <end position="138"/>
    </location>
</feature>
<gene>
    <name evidence="2" type="ORF">SAMN05660429_00234</name>
</gene>
<reference evidence="2 3" key="1">
    <citation type="submission" date="2016-10" db="EMBL/GenBank/DDBJ databases">
        <authorList>
            <person name="de Groot N.N."/>
        </authorList>
    </citation>
    <scope>NUCLEOTIDE SEQUENCE [LARGE SCALE GENOMIC DNA]</scope>
    <source>
        <strain evidence="2 3">DSM 19706</strain>
    </source>
</reference>
<feature type="signal peptide" evidence="1">
    <location>
        <begin position="1"/>
        <end position="21"/>
    </location>
</feature>
<evidence type="ECO:0008006" key="4">
    <source>
        <dbReference type="Google" id="ProtNLM"/>
    </source>
</evidence>
<dbReference type="EMBL" id="FOHK01000001">
    <property type="protein sequence ID" value="SES68722.1"/>
    <property type="molecule type" value="Genomic_DNA"/>
</dbReference>
<keyword evidence="1" id="KW-0732">Signal</keyword>
<dbReference type="AlphaFoldDB" id="A0A1H9YJG4"/>
<organism evidence="2 3">
    <name type="scientific">Thalassotalea agarivorans</name>
    <name type="common">Thalassomonas agarivorans</name>
    <dbReference type="NCBI Taxonomy" id="349064"/>
    <lineage>
        <taxon>Bacteria</taxon>
        <taxon>Pseudomonadati</taxon>
        <taxon>Pseudomonadota</taxon>
        <taxon>Gammaproteobacteria</taxon>
        <taxon>Alteromonadales</taxon>
        <taxon>Colwelliaceae</taxon>
        <taxon>Thalassotalea</taxon>
    </lineage>
</organism>
<name>A0A1H9YJG4_THASX</name>
<evidence type="ECO:0000256" key="1">
    <source>
        <dbReference type="SAM" id="SignalP"/>
    </source>
</evidence>
<sequence length="138" mass="15131">MRVVKKVIALCALVVISGCTGTPPVLTSSKPLVKDTPSQQASAIPSKFNDFLLGQSSETFVEIHKKKIYLGRLYTSARLELCRELYIVEGSSNKKRIACKKESNGKGEEKQSTFWVLSPDIVKHGKQAPLFSSGDSND</sequence>
<keyword evidence="3" id="KW-1185">Reference proteome</keyword>
<accession>A0A1H9YJG4</accession>